<dbReference type="PANTHER" id="PTHR30290:SF10">
    <property type="entry name" value="PERIPLASMIC OLIGOPEPTIDE-BINDING PROTEIN-RELATED"/>
    <property type="match status" value="1"/>
</dbReference>
<protein>
    <submittedName>
        <fullName evidence="8">Putative extracellular solute-binding protein</fullName>
    </submittedName>
</protein>
<evidence type="ECO:0000256" key="4">
    <source>
        <dbReference type="ARBA" id="ARBA00022729"/>
    </source>
</evidence>
<reference evidence="8 9" key="1">
    <citation type="journal article" date="2007" name="J. Bacteriol.">
        <title>Whole-genome analysis of the methyl tert-butyl ether-degrading beta-proteobacterium Methylibium petroleiphilum PM1.</title>
        <authorList>
            <person name="Kane S.R."/>
            <person name="Chakicherla A.Y."/>
            <person name="Chain P.S.G."/>
            <person name="Schmidt R."/>
            <person name="Shin M.W."/>
            <person name="Legler T.C."/>
            <person name="Scow K.M."/>
            <person name="Larimer F.W."/>
            <person name="Lucas S.M."/>
            <person name="Richardson P.M."/>
            <person name="Hristova K.R."/>
        </authorList>
    </citation>
    <scope>NUCLEOTIDE SEQUENCE [LARGE SCALE GENOMIC DNA]</scope>
    <source>
        <strain evidence="9">ATCC BAA-1232 / LMG 22953 / PM1</strain>
    </source>
</reference>
<keyword evidence="4 6" id="KW-0732">Signal</keyword>
<dbReference type="GO" id="GO:0015833">
    <property type="term" value="P:peptide transport"/>
    <property type="evidence" value="ECO:0007669"/>
    <property type="project" value="TreeGrafter"/>
</dbReference>
<accession>A2SGM0</accession>
<dbReference type="PANTHER" id="PTHR30290">
    <property type="entry name" value="PERIPLASMIC BINDING COMPONENT OF ABC TRANSPORTER"/>
    <property type="match status" value="1"/>
</dbReference>
<evidence type="ECO:0000256" key="6">
    <source>
        <dbReference type="SAM" id="SignalP"/>
    </source>
</evidence>
<organism evidence="8 9">
    <name type="scientific">Methylibium petroleiphilum (strain ATCC BAA-1232 / LMG 22953 / PM1)</name>
    <dbReference type="NCBI Taxonomy" id="420662"/>
    <lineage>
        <taxon>Bacteria</taxon>
        <taxon>Pseudomonadati</taxon>
        <taxon>Pseudomonadota</taxon>
        <taxon>Betaproteobacteria</taxon>
        <taxon>Burkholderiales</taxon>
        <taxon>Sphaerotilaceae</taxon>
        <taxon>Methylibium</taxon>
    </lineage>
</organism>
<keyword evidence="3" id="KW-0813">Transport</keyword>
<dbReference type="AlphaFoldDB" id="A2SGM0"/>
<gene>
    <name evidence="8" type="ordered locus">Mpe_A1750</name>
</gene>
<dbReference type="HOGENOM" id="CLU_017028_6_0_4"/>
<dbReference type="Gene3D" id="3.40.190.10">
    <property type="entry name" value="Periplasmic binding protein-like II"/>
    <property type="match status" value="1"/>
</dbReference>
<sequence>MSPPSSRFLPALSRRLALLLCGTALVAGCNNSPLPAGEAATNTLFTGFQEKSPRHLDPTASYSNDETKITYQVYEPLYGYHYLKRPYQLVPKVAVAVVAPKYFDKAGQPLPDDAPGEQVALSVYEVPLKHGVRYAPHPAFAKDGQGRYRYHTDHALTRAELGDRHSPLDFEHQGTRELVADDFVYAIKRHASTRVQAPVFSVFSAYVLGLKDYGALLHAEDSKLLAGLPASALDKPFLDLRRFPLAGAEAPDPHTLRIRILGKYPQWPYWMAMTFLAPIPWEADAFYAQPGMAGQGMSLETWPVGTGPYMATVYEQDRRHVLERNPNYRQDDLYPCEGAPDDTPELLADCGQRMPFVDRLVFRAEKEKVPIKSKFIQGYSDVPEIERPEWGIEFHADADDSEATRRLFAERGFRFPRAVDVSNWYVGFNWLDPVIGKGDTPEQQVKNRKLRQALSIAIDWEEYVRVFPNKGGEPAHGPLPAGMFGSRHGTPAGFNPVTHVQVNGGIKRRPLADAERLIAEAGYPGGRDATSGRPLVLNYDYQRIPTPELKAEMDWMVKQFAKLGVTLEIRATDYNQFQDKMRKGRQQVFWWGWLADYPDAENFLFLLYGPNAKAGNDGENAANYANAEYDRRYERLRLLDDGPQKQQLIDEMVALLREDAPWTFGFFPYSASAFQPWVHNGKPGVMVRDMARYYRVDPALRVAKQAEWNRPQWWPLGLMALAALAVAWLARRVFMARERSTARGRRATGARAGEGAGA</sequence>
<keyword evidence="5" id="KW-1133">Transmembrane helix</keyword>
<evidence type="ECO:0000256" key="1">
    <source>
        <dbReference type="ARBA" id="ARBA00004196"/>
    </source>
</evidence>
<keyword evidence="9" id="KW-1185">Reference proteome</keyword>
<evidence type="ECO:0000259" key="7">
    <source>
        <dbReference type="Pfam" id="PF00496"/>
    </source>
</evidence>
<keyword evidence="5" id="KW-0472">Membrane</keyword>
<dbReference type="STRING" id="420662.Mpe_A1750"/>
<dbReference type="RefSeq" id="WP_011829346.1">
    <property type="nucleotide sequence ID" value="NC_008825.1"/>
</dbReference>
<evidence type="ECO:0000256" key="2">
    <source>
        <dbReference type="ARBA" id="ARBA00005695"/>
    </source>
</evidence>
<dbReference type="CDD" id="cd08505">
    <property type="entry name" value="PBP2_NikA_DppA_OppA_like_18"/>
    <property type="match status" value="1"/>
</dbReference>
<feature type="domain" description="Solute-binding protein family 5" evidence="7">
    <location>
        <begin position="176"/>
        <end position="613"/>
    </location>
</feature>
<evidence type="ECO:0000256" key="5">
    <source>
        <dbReference type="SAM" id="Phobius"/>
    </source>
</evidence>
<dbReference type="Gene3D" id="3.10.105.10">
    <property type="entry name" value="Dipeptide-binding Protein, Domain 3"/>
    <property type="match status" value="1"/>
</dbReference>
<dbReference type="KEGG" id="mpt:Mpe_A1750"/>
<dbReference type="Proteomes" id="UP000000366">
    <property type="component" value="Chromosome"/>
</dbReference>
<dbReference type="GO" id="GO:1904680">
    <property type="term" value="F:peptide transmembrane transporter activity"/>
    <property type="evidence" value="ECO:0007669"/>
    <property type="project" value="TreeGrafter"/>
</dbReference>
<evidence type="ECO:0000313" key="8">
    <source>
        <dbReference type="EMBL" id="ABM94709.1"/>
    </source>
</evidence>
<proteinExistence type="inferred from homology"/>
<dbReference type="Gene3D" id="3.90.76.10">
    <property type="entry name" value="Dipeptide-binding Protein, Domain 1"/>
    <property type="match status" value="1"/>
</dbReference>
<feature type="signal peptide" evidence="6">
    <location>
        <begin position="1"/>
        <end position="26"/>
    </location>
</feature>
<dbReference type="PROSITE" id="PS51257">
    <property type="entry name" value="PROKAR_LIPOPROTEIN"/>
    <property type="match status" value="1"/>
</dbReference>
<feature type="chain" id="PRO_5002646167" evidence="6">
    <location>
        <begin position="27"/>
        <end position="758"/>
    </location>
</feature>
<dbReference type="InterPro" id="IPR039424">
    <property type="entry name" value="SBP_5"/>
</dbReference>
<dbReference type="Pfam" id="PF00496">
    <property type="entry name" value="SBP_bac_5"/>
    <property type="match status" value="1"/>
</dbReference>
<comment type="similarity">
    <text evidence="2">Belongs to the bacterial solute-binding protein 5 family.</text>
</comment>
<comment type="subcellular location">
    <subcellularLocation>
        <location evidence="1">Cell envelope</location>
    </subcellularLocation>
</comment>
<evidence type="ECO:0000313" key="9">
    <source>
        <dbReference type="Proteomes" id="UP000000366"/>
    </source>
</evidence>
<dbReference type="SUPFAM" id="SSF53850">
    <property type="entry name" value="Periplasmic binding protein-like II"/>
    <property type="match status" value="1"/>
</dbReference>
<name>A2SGM0_METPP</name>
<evidence type="ECO:0000256" key="3">
    <source>
        <dbReference type="ARBA" id="ARBA00022448"/>
    </source>
</evidence>
<dbReference type="GO" id="GO:0030313">
    <property type="term" value="C:cell envelope"/>
    <property type="evidence" value="ECO:0007669"/>
    <property type="project" value="UniProtKB-SubCell"/>
</dbReference>
<dbReference type="EMBL" id="CP000555">
    <property type="protein sequence ID" value="ABM94709.1"/>
    <property type="molecule type" value="Genomic_DNA"/>
</dbReference>
<dbReference type="eggNOG" id="COG0747">
    <property type="taxonomic scope" value="Bacteria"/>
</dbReference>
<feature type="transmembrane region" description="Helical" evidence="5">
    <location>
        <begin position="713"/>
        <end position="730"/>
    </location>
</feature>
<keyword evidence="5" id="KW-0812">Transmembrane</keyword>
<dbReference type="InterPro" id="IPR000914">
    <property type="entry name" value="SBP_5_dom"/>
</dbReference>